<organism evidence="7 8">
    <name type="scientific">Sphingomonas palmae</name>
    <dbReference type="NCBI Taxonomy" id="1855283"/>
    <lineage>
        <taxon>Bacteria</taxon>
        <taxon>Pseudomonadati</taxon>
        <taxon>Pseudomonadota</taxon>
        <taxon>Alphaproteobacteria</taxon>
        <taxon>Sphingomonadales</taxon>
        <taxon>Sphingomonadaceae</taxon>
        <taxon>Sphingomonas</taxon>
    </lineage>
</organism>
<dbReference type="Proteomes" id="UP000199214">
    <property type="component" value="Unassembled WGS sequence"/>
</dbReference>
<evidence type="ECO:0000256" key="2">
    <source>
        <dbReference type="ARBA" id="ARBA00022729"/>
    </source>
</evidence>
<evidence type="ECO:0000256" key="3">
    <source>
        <dbReference type="ARBA" id="ARBA00023136"/>
    </source>
</evidence>
<dbReference type="GO" id="GO:0016020">
    <property type="term" value="C:membrane"/>
    <property type="evidence" value="ECO:0007669"/>
    <property type="project" value="UniProtKB-SubCell"/>
</dbReference>
<evidence type="ECO:0000256" key="5">
    <source>
        <dbReference type="SAM" id="SignalP"/>
    </source>
</evidence>
<evidence type="ECO:0000313" key="7">
    <source>
        <dbReference type="EMBL" id="SEL63339.1"/>
    </source>
</evidence>
<evidence type="ECO:0000256" key="4">
    <source>
        <dbReference type="ARBA" id="ARBA00038306"/>
    </source>
</evidence>
<evidence type="ECO:0000259" key="6">
    <source>
        <dbReference type="Pfam" id="PF13505"/>
    </source>
</evidence>
<dbReference type="InterPro" id="IPR051692">
    <property type="entry name" value="OMP-like"/>
</dbReference>
<dbReference type="STRING" id="1855283.SAMN05216382_2343"/>
<keyword evidence="3" id="KW-0472">Membrane</keyword>
<dbReference type="Pfam" id="PF13505">
    <property type="entry name" value="OMP_b-brl"/>
    <property type="match status" value="1"/>
</dbReference>
<dbReference type="PANTHER" id="PTHR34001">
    <property type="entry name" value="BLL7405 PROTEIN"/>
    <property type="match status" value="1"/>
</dbReference>
<reference evidence="8" key="1">
    <citation type="submission" date="2016-10" db="EMBL/GenBank/DDBJ databases">
        <authorList>
            <person name="Varghese N."/>
            <person name="Submissions S."/>
        </authorList>
    </citation>
    <scope>NUCLEOTIDE SEQUENCE [LARGE SCALE GENOMIC DNA]</scope>
    <source>
        <strain evidence="8">JS21-1</strain>
    </source>
</reference>
<sequence>MRKLVLASVAIGTAVAALPAAAQTNAPFTGARIEALGGYDNLQDGGDGSSEGRDGFVYGVGLGYDVQAGGVVLGAEGEITDSTTRARSYNAITAGDRFSINAGRDLYLGGRVGYVISPRAMIYAKGGYTNARVESRYDAGTTTFRDHTNLDGFRVGAGLEYNITPTAYVKGEYRYSHYGDVDGYDIDADRHQLMGGVGIRF</sequence>
<name>A0A1H7RTI7_9SPHN</name>
<feature type="domain" description="Outer membrane protein beta-barrel" evidence="6">
    <location>
        <begin position="14"/>
        <end position="201"/>
    </location>
</feature>
<dbReference type="RefSeq" id="WP_093006466.1">
    <property type="nucleotide sequence ID" value="NZ_FNZZ01000004.1"/>
</dbReference>
<protein>
    <submittedName>
        <fullName evidence="7">Outer membrane immunogenic protein</fullName>
    </submittedName>
</protein>
<dbReference type="InterPro" id="IPR011250">
    <property type="entry name" value="OMP/PagP_B-barrel"/>
</dbReference>
<gene>
    <name evidence="7" type="ORF">SAMN05216382_2343</name>
</gene>
<dbReference type="SUPFAM" id="SSF56925">
    <property type="entry name" value="OMPA-like"/>
    <property type="match status" value="1"/>
</dbReference>
<proteinExistence type="inferred from homology"/>
<dbReference type="PANTHER" id="PTHR34001:SF3">
    <property type="entry name" value="BLL7405 PROTEIN"/>
    <property type="match status" value="1"/>
</dbReference>
<dbReference type="OrthoDB" id="8222426at2"/>
<accession>A0A1H7RTI7</accession>
<dbReference type="Gene3D" id="2.40.160.20">
    <property type="match status" value="1"/>
</dbReference>
<dbReference type="EMBL" id="FNZZ01000004">
    <property type="protein sequence ID" value="SEL63339.1"/>
    <property type="molecule type" value="Genomic_DNA"/>
</dbReference>
<feature type="chain" id="PRO_5011662889" evidence="5">
    <location>
        <begin position="23"/>
        <end position="201"/>
    </location>
</feature>
<feature type="signal peptide" evidence="5">
    <location>
        <begin position="1"/>
        <end position="22"/>
    </location>
</feature>
<dbReference type="AlphaFoldDB" id="A0A1H7RTI7"/>
<comment type="similarity">
    <text evidence="4">Belongs to the Omp25/RopB family.</text>
</comment>
<comment type="subcellular location">
    <subcellularLocation>
        <location evidence="1">Membrane</location>
    </subcellularLocation>
</comment>
<keyword evidence="2 5" id="KW-0732">Signal</keyword>
<evidence type="ECO:0000256" key="1">
    <source>
        <dbReference type="ARBA" id="ARBA00004370"/>
    </source>
</evidence>
<evidence type="ECO:0000313" key="8">
    <source>
        <dbReference type="Proteomes" id="UP000199214"/>
    </source>
</evidence>
<keyword evidence="8" id="KW-1185">Reference proteome</keyword>
<dbReference type="InterPro" id="IPR027385">
    <property type="entry name" value="Beta-barrel_OMP"/>
</dbReference>